<dbReference type="PANTHER" id="PTHR43174:SF3">
    <property type="entry name" value="UDP-N-ACETYLGLUCOSAMINE 2-EPIMERASE"/>
    <property type="match status" value="1"/>
</dbReference>
<organism evidence="2">
    <name type="scientific">marine metagenome</name>
    <dbReference type="NCBI Taxonomy" id="408172"/>
    <lineage>
        <taxon>unclassified sequences</taxon>
        <taxon>metagenomes</taxon>
        <taxon>ecological metagenomes</taxon>
    </lineage>
</organism>
<dbReference type="Gene3D" id="3.40.50.2000">
    <property type="entry name" value="Glycogen Phosphorylase B"/>
    <property type="match status" value="1"/>
</dbReference>
<protein>
    <recommendedName>
        <fullName evidence="1">UDP-N-acetylglucosamine 2-epimerase domain-containing protein</fullName>
    </recommendedName>
</protein>
<proteinExistence type="predicted"/>
<dbReference type="EMBL" id="UINC01054365">
    <property type="protein sequence ID" value="SVB71979.1"/>
    <property type="molecule type" value="Genomic_DNA"/>
</dbReference>
<dbReference type="AlphaFoldDB" id="A0A382GAP0"/>
<feature type="non-terminal residue" evidence="2">
    <location>
        <position position="131"/>
    </location>
</feature>
<dbReference type="PANTHER" id="PTHR43174">
    <property type="entry name" value="UDP-N-ACETYLGLUCOSAMINE 2-EPIMERASE"/>
    <property type="match status" value="1"/>
</dbReference>
<feature type="domain" description="UDP-N-acetylglucosamine 2-epimerase" evidence="1">
    <location>
        <begin position="2"/>
        <end position="131"/>
    </location>
</feature>
<reference evidence="2" key="1">
    <citation type="submission" date="2018-05" db="EMBL/GenBank/DDBJ databases">
        <authorList>
            <person name="Lanie J.A."/>
            <person name="Ng W.-L."/>
            <person name="Kazmierczak K.M."/>
            <person name="Andrzejewski T.M."/>
            <person name="Davidsen T.M."/>
            <person name="Wayne K.J."/>
            <person name="Tettelin H."/>
            <person name="Glass J.I."/>
            <person name="Rusch D."/>
            <person name="Podicherti R."/>
            <person name="Tsui H.-C.T."/>
            <person name="Winkler M.E."/>
        </authorList>
    </citation>
    <scope>NUCLEOTIDE SEQUENCE</scope>
</reference>
<dbReference type="SUPFAM" id="SSF53756">
    <property type="entry name" value="UDP-Glycosyltransferase/glycogen phosphorylase"/>
    <property type="match status" value="1"/>
</dbReference>
<evidence type="ECO:0000259" key="1">
    <source>
        <dbReference type="Pfam" id="PF02350"/>
    </source>
</evidence>
<dbReference type="InterPro" id="IPR003331">
    <property type="entry name" value="UDP_GlcNAc_Epimerase_2_dom"/>
</dbReference>
<name>A0A382GAP0_9ZZZZ</name>
<accession>A0A382GAP0</accession>
<sequence>MELQIVLTSSALLDRYGPINNTLAKDGLAPDSVVYNVLEGENLVTSAKTTSIAILELSSVFERLKPDAVITVADRFETMATAITASYMNIPLVHVQGGEVTGSIDEKVRHAVTKLSDIHFVSNQDAFDRVI</sequence>
<dbReference type="InterPro" id="IPR029767">
    <property type="entry name" value="WecB-like"/>
</dbReference>
<gene>
    <name evidence="2" type="ORF">METZ01_LOCUS224833</name>
</gene>
<dbReference type="Pfam" id="PF02350">
    <property type="entry name" value="Epimerase_2"/>
    <property type="match status" value="1"/>
</dbReference>
<evidence type="ECO:0000313" key="2">
    <source>
        <dbReference type="EMBL" id="SVB71979.1"/>
    </source>
</evidence>